<dbReference type="KEGG" id="llu:AKJ09_04015"/>
<organism evidence="2 3">
    <name type="scientific">Labilithrix luteola</name>
    <dbReference type="NCBI Taxonomy" id="1391654"/>
    <lineage>
        <taxon>Bacteria</taxon>
        <taxon>Pseudomonadati</taxon>
        <taxon>Myxococcota</taxon>
        <taxon>Polyangia</taxon>
        <taxon>Polyangiales</taxon>
        <taxon>Labilitrichaceae</taxon>
        <taxon>Labilithrix</taxon>
    </lineage>
</organism>
<evidence type="ECO:0000313" key="2">
    <source>
        <dbReference type="EMBL" id="AKU97351.1"/>
    </source>
</evidence>
<feature type="region of interest" description="Disordered" evidence="1">
    <location>
        <begin position="220"/>
        <end position="251"/>
    </location>
</feature>
<sequence>MSAVRKLAQAARIASRDLSFEWDERNVIAYYRYLDEDVFERIDPLTGKANLGLTIAAAEWLVERFSACHADVIPQNYLAAAWAGAAHPAYCAYMETSDDDWRGPVRGPLAMAMSIVNDAMYGLSDHPNVALRACWMHNLVTHVLPDTEAFEDWWEACVDRLEQVHAIDVELAGREPDLFDSFPDQGAAVPPQAFDPAQPYHPLQAWRLWDEYLQALAPATNPTLPDPTALDGIGDLPGPPYRYRPGAGQSR</sequence>
<name>A0A0K1PVF7_9BACT</name>
<evidence type="ECO:0000256" key="1">
    <source>
        <dbReference type="SAM" id="MobiDB-lite"/>
    </source>
</evidence>
<accession>A0A0K1PVF7</accession>
<dbReference type="RefSeq" id="WP_146648498.1">
    <property type="nucleotide sequence ID" value="NZ_CP012333.1"/>
</dbReference>
<keyword evidence="3" id="KW-1185">Reference proteome</keyword>
<dbReference type="STRING" id="1391654.AKJ09_04015"/>
<dbReference type="OrthoDB" id="9148974at2"/>
<protein>
    <submittedName>
        <fullName evidence="2">L-serine deaminase</fullName>
    </submittedName>
</protein>
<gene>
    <name evidence="2" type="ORF">AKJ09_04015</name>
</gene>
<proteinExistence type="predicted"/>
<dbReference type="AlphaFoldDB" id="A0A0K1PVF7"/>
<dbReference type="Proteomes" id="UP000064967">
    <property type="component" value="Chromosome"/>
</dbReference>
<reference evidence="2 3" key="1">
    <citation type="submission" date="2015-08" db="EMBL/GenBank/DDBJ databases">
        <authorList>
            <person name="Babu N.S."/>
            <person name="Beckwith C.J."/>
            <person name="Beseler K.G."/>
            <person name="Brison A."/>
            <person name="Carone J.V."/>
            <person name="Caskin T.P."/>
            <person name="Diamond M."/>
            <person name="Durham M.E."/>
            <person name="Foxe J.M."/>
            <person name="Go M."/>
            <person name="Henderson B.A."/>
            <person name="Jones I.B."/>
            <person name="McGettigan J.A."/>
            <person name="Micheletti S.J."/>
            <person name="Nasrallah M.E."/>
            <person name="Ortiz D."/>
            <person name="Piller C.R."/>
            <person name="Privatt S.R."/>
            <person name="Schneider S.L."/>
            <person name="Sharp S."/>
            <person name="Smith T.C."/>
            <person name="Stanton J.D."/>
            <person name="Ullery H.E."/>
            <person name="Wilson R.J."/>
            <person name="Serrano M.G."/>
            <person name="Buck G."/>
            <person name="Lee V."/>
            <person name="Wang Y."/>
            <person name="Carvalho R."/>
            <person name="Voegtly L."/>
            <person name="Shi R."/>
            <person name="Duckworth R."/>
            <person name="Johnson A."/>
            <person name="Loviza R."/>
            <person name="Walstead R."/>
            <person name="Shah Z."/>
            <person name="Kiflezghi M."/>
            <person name="Wade K."/>
            <person name="Ball S.L."/>
            <person name="Bradley K.W."/>
            <person name="Asai D.J."/>
            <person name="Bowman C.A."/>
            <person name="Russell D.A."/>
            <person name="Pope W.H."/>
            <person name="Jacobs-Sera D."/>
            <person name="Hendrix R.W."/>
            <person name="Hatfull G.F."/>
        </authorList>
    </citation>
    <scope>NUCLEOTIDE SEQUENCE [LARGE SCALE GENOMIC DNA]</scope>
    <source>
        <strain evidence="2 3">DSM 27648</strain>
    </source>
</reference>
<dbReference type="EMBL" id="CP012333">
    <property type="protein sequence ID" value="AKU97351.1"/>
    <property type="molecule type" value="Genomic_DNA"/>
</dbReference>
<evidence type="ECO:0000313" key="3">
    <source>
        <dbReference type="Proteomes" id="UP000064967"/>
    </source>
</evidence>